<dbReference type="Gene3D" id="2.60.40.790">
    <property type="match status" value="1"/>
</dbReference>
<dbReference type="CDD" id="cd06464">
    <property type="entry name" value="ACD_sHsps-like"/>
    <property type="match status" value="1"/>
</dbReference>
<reference evidence="6 7" key="1">
    <citation type="submission" date="2017-10" db="EMBL/GenBank/DDBJ databases">
        <title>Development of genomic resources for the powdery mildew, Erysiphe pulchra.</title>
        <authorList>
            <person name="Wadl P.A."/>
            <person name="Mack B.M."/>
            <person name="Moore G."/>
            <person name="Beltz S.B."/>
        </authorList>
    </citation>
    <scope>NUCLEOTIDE SEQUENCE [LARGE SCALE GENOMIC DNA]</scope>
    <source>
        <strain evidence="6">Cflorida</strain>
    </source>
</reference>
<dbReference type="OrthoDB" id="1431247at2759"/>
<evidence type="ECO:0000256" key="4">
    <source>
        <dbReference type="SAM" id="MobiDB-lite"/>
    </source>
</evidence>
<sequence length="170" mass="19318">MAFFPRSYITNDQTAYPPILRLLGEFDQYSRGVDRPSQLSRTNSYTPKFDIKELPESYQLFGELPGLEHKDVEIEFTDASTLTIKGSSERSYTDGFGSDASSEKNKKKEEKQETESTFWVMERNVGEFSRSFGFPVPVDQDGVKASLKNGILSVIVPKAKKQESRRITIQ</sequence>
<keyword evidence="1" id="KW-0346">Stress response</keyword>
<evidence type="ECO:0000256" key="2">
    <source>
        <dbReference type="PROSITE-ProRule" id="PRU00285"/>
    </source>
</evidence>
<proteinExistence type="inferred from homology"/>
<dbReference type="PANTHER" id="PTHR11527">
    <property type="entry name" value="HEAT-SHOCK PROTEIN 20 FAMILY MEMBER"/>
    <property type="match status" value="1"/>
</dbReference>
<evidence type="ECO:0000256" key="3">
    <source>
        <dbReference type="RuleBase" id="RU003616"/>
    </source>
</evidence>
<keyword evidence="7" id="KW-1185">Reference proteome</keyword>
<dbReference type="Proteomes" id="UP000237438">
    <property type="component" value="Unassembled WGS sequence"/>
</dbReference>
<comment type="caution">
    <text evidence="6">The sequence shown here is derived from an EMBL/GenBank/DDBJ whole genome shotgun (WGS) entry which is preliminary data.</text>
</comment>
<accession>A0A2S4PTC1</accession>
<name>A0A2S4PTC1_9PEZI</name>
<comment type="similarity">
    <text evidence="2 3">Belongs to the small heat shock protein (HSP20) family.</text>
</comment>
<dbReference type="EMBL" id="PEDP01000661">
    <property type="protein sequence ID" value="POS85271.1"/>
    <property type="molecule type" value="Genomic_DNA"/>
</dbReference>
<feature type="domain" description="SHSP" evidence="5">
    <location>
        <begin position="40"/>
        <end position="170"/>
    </location>
</feature>
<evidence type="ECO:0000256" key="1">
    <source>
        <dbReference type="ARBA" id="ARBA00023016"/>
    </source>
</evidence>
<dbReference type="InterPro" id="IPR008978">
    <property type="entry name" value="HSP20-like_chaperone"/>
</dbReference>
<evidence type="ECO:0000259" key="5">
    <source>
        <dbReference type="PROSITE" id="PS01031"/>
    </source>
</evidence>
<dbReference type="AlphaFoldDB" id="A0A2S4PTC1"/>
<gene>
    <name evidence="6" type="ORF">EPUL_003725</name>
</gene>
<dbReference type="STRING" id="225359.A0A2S4PTC1"/>
<feature type="compositionally biased region" description="Basic and acidic residues" evidence="4">
    <location>
        <begin position="101"/>
        <end position="114"/>
    </location>
</feature>
<dbReference type="Pfam" id="PF00011">
    <property type="entry name" value="HSP20"/>
    <property type="match status" value="1"/>
</dbReference>
<evidence type="ECO:0000313" key="6">
    <source>
        <dbReference type="EMBL" id="POS85271.1"/>
    </source>
</evidence>
<dbReference type="InterPro" id="IPR031107">
    <property type="entry name" value="Small_HSP"/>
</dbReference>
<evidence type="ECO:0000313" key="7">
    <source>
        <dbReference type="Proteomes" id="UP000237438"/>
    </source>
</evidence>
<protein>
    <recommendedName>
        <fullName evidence="5">SHSP domain-containing protein</fullName>
    </recommendedName>
</protein>
<dbReference type="InterPro" id="IPR002068">
    <property type="entry name" value="A-crystallin/Hsp20_dom"/>
</dbReference>
<organism evidence="6 7">
    <name type="scientific">Erysiphe pulchra</name>
    <dbReference type="NCBI Taxonomy" id="225359"/>
    <lineage>
        <taxon>Eukaryota</taxon>
        <taxon>Fungi</taxon>
        <taxon>Dikarya</taxon>
        <taxon>Ascomycota</taxon>
        <taxon>Pezizomycotina</taxon>
        <taxon>Leotiomycetes</taxon>
        <taxon>Erysiphales</taxon>
        <taxon>Erysiphaceae</taxon>
        <taxon>Erysiphe</taxon>
    </lineage>
</organism>
<feature type="region of interest" description="Disordered" evidence="4">
    <location>
        <begin position="88"/>
        <end position="115"/>
    </location>
</feature>
<dbReference type="SUPFAM" id="SSF49764">
    <property type="entry name" value="HSP20-like chaperones"/>
    <property type="match status" value="1"/>
</dbReference>
<dbReference type="PROSITE" id="PS01031">
    <property type="entry name" value="SHSP"/>
    <property type="match status" value="1"/>
</dbReference>